<dbReference type="AlphaFoldDB" id="A0A3P3VV21"/>
<sequence length="174" mass="19765">MRTKILKTLGLFVLIVTLYSCNDDSNEILEDNITNKNVLAKPINIIVSLKNPEDDKLYELTLIETNPLVIRSDFFKVKKTKIKDSKGEILKESAYVVVFEDSIVKPQIVKSDIVGYEVIVRPGYQLDTSRPDKECWIYGTWYEDTVTGDSFFLDASYISQGLNNVCSEFGGKYA</sequence>
<dbReference type="EMBL" id="RQVQ01000076">
    <property type="protein sequence ID" value="RRJ86675.1"/>
    <property type="molecule type" value="Genomic_DNA"/>
</dbReference>
<accession>A0A3P3VV21</accession>
<reference evidence="2 3" key="1">
    <citation type="submission" date="2018-11" db="EMBL/GenBank/DDBJ databases">
        <title>Flavobacterium sp. nov., YIM 102701-2 draft genome.</title>
        <authorList>
            <person name="Li G."/>
            <person name="Jiang Y."/>
        </authorList>
    </citation>
    <scope>NUCLEOTIDE SEQUENCE [LARGE SCALE GENOMIC DNA]</scope>
    <source>
        <strain evidence="2 3">YIM 102701-2</strain>
    </source>
</reference>
<dbReference type="RefSeq" id="WP_125020334.1">
    <property type="nucleotide sequence ID" value="NZ_RQVQ01000076.1"/>
</dbReference>
<evidence type="ECO:0000313" key="3">
    <source>
        <dbReference type="Proteomes" id="UP000275719"/>
    </source>
</evidence>
<name>A0A3P3VV21_9FLAO</name>
<feature type="chain" id="PRO_5018191298" description="Lipoprotein" evidence="1">
    <location>
        <begin position="23"/>
        <end position="174"/>
    </location>
</feature>
<evidence type="ECO:0008006" key="4">
    <source>
        <dbReference type="Google" id="ProtNLM"/>
    </source>
</evidence>
<keyword evidence="1" id="KW-0732">Signal</keyword>
<evidence type="ECO:0000256" key="1">
    <source>
        <dbReference type="SAM" id="SignalP"/>
    </source>
</evidence>
<organism evidence="2 3">
    <name type="scientific">Paenimyroides tangerinum</name>
    <dbReference type="NCBI Taxonomy" id="2488728"/>
    <lineage>
        <taxon>Bacteria</taxon>
        <taxon>Pseudomonadati</taxon>
        <taxon>Bacteroidota</taxon>
        <taxon>Flavobacteriia</taxon>
        <taxon>Flavobacteriales</taxon>
        <taxon>Flavobacteriaceae</taxon>
        <taxon>Paenimyroides</taxon>
    </lineage>
</organism>
<comment type="caution">
    <text evidence="2">The sequence shown here is derived from an EMBL/GenBank/DDBJ whole genome shotgun (WGS) entry which is preliminary data.</text>
</comment>
<keyword evidence="3" id="KW-1185">Reference proteome</keyword>
<gene>
    <name evidence="2" type="ORF">EG240_15990</name>
</gene>
<proteinExistence type="predicted"/>
<feature type="signal peptide" evidence="1">
    <location>
        <begin position="1"/>
        <end position="22"/>
    </location>
</feature>
<dbReference type="Proteomes" id="UP000275719">
    <property type="component" value="Unassembled WGS sequence"/>
</dbReference>
<dbReference type="PROSITE" id="PS51257">
    <property type="entry name" value="PROKAR_LIPOPROTEIN"/>
    <property type="match status" value="1"/>
</dbReference>
<evidence type="ECO:0000313" key="2">
    <source>
        <dbReference type="EMBL" id="RRJ86675.1"/>
    </source>
</evidence>
<protein>
    <recommendedName>
        <fullName evidence="4">Lipoprotein</fullName>
    </recommendedName>
</protein>